<comment type="caution">
    <text evidence="2">The sequence shown here is derived from an EMBL/GenBank/DDBJ whole genome shotgun (WGS) entry which is preliminary data.</text>
</comment>
<reference evidence="2" key="2">
    <citation type="submission" date="2020-09" db="EMBL/GenBank/DDBJ databases">
        <title>Reference genome assembly for Australian Ascochyta lentis isolate Al4.</title>
        <authorList>
            <person name="Lee R.C."/>
            <person name="Farfan-Caceres L.M."/>
            <person name="Debler J.W."/>
            <person name="Williams A.H."/>
            <person name="Henares B.M."/>
        </authorList>
    </citation>
    <scope>NUCLEOTIDE SEQUENCE</scope>
    <source>
        <strain evidence="2">Al4</strain>
    </source>
</reference>
<evidence type="ECO:0000313" key="2">
    <source>
        <dbReference type="EMBL" id="KAF9695952.1"/>
    </source>
</evidence>
<evidence type="ECO:0000256" key="1">
    <source>
        <dbReference type="SAM" id="MobiDB-lite"/>
    </source>
</evidence>
<feature type="region of interest" description="Disordered" evidence="1">
    <location>
        <begin position="99"/>
        <end position="139"/>
    </location>
</feature>
<protein>
    <submittedName>
        <fullName evidence="2">Uncharacterized protein</fullName>
    </submittedName>
</protein>
<reference evidence="2" key="1">
    <citation type="submission" date="2018-12" db="EMBL/GenBank/DDBJ databases">
        <authorList>
            <person name="Syme R.A."/>
            <person name="Farfan-Caceres L."/>
            <person name="Lichtenzveig J."/>
        </authorList>
    </citation>
    <scope>NUCLEOTIDE SEQUENCE</scope>
    <source>
        <strain evidence="2">Al4</strain>
    </source>
</reference>
<accession>A0A8H7J495</accession>
<proteinExistence type="predicted"/>
<name>A0A8H7J495_9PLEO</name>
<gene>
    <name evidence="2" type="ORF">EKO04_005870</name>
</gene>
<evidence type="ECO:0000313" key="3">
    <source>
        <dbReference type="Proteomes" id="UP000651452"/>
    </source>
</evidence>
<dbReference type="OrthoDB" id="10431409at2759"/>
<dbReference type="EMBL" id="RZGK01000010">
    <property type="protein sequence ID" value="KAF9695952.1"/>
    <property type="molecule type" value="Genomic_DNA"/>
</dbReference>
<sequence>MENSQAQTVRELRQPLRRTPIIRTSHAVVEGLDDLASRYLSFPCYPNPEIKPDPTYNDRIKQLWQCSEEAVVLQGLGRRSRRPRHEFSFRALESERVYASTAQNGEHESPTPPSPIKPDTATVPDIKPETGSGQTEGSIRRFASLSSQDGRACTCSAKPRHSEVQAEQPHCQAKECCRRPQLMC</sequence>
<dbReference type="Proteomes" id="UP000651452">
    <property type="component" value="Unassembled WGS sequence"/>
</dbReference>
<dbReference type="AlphaFoldDB" id="A0A8H7J495"/>
<keyword evidence="3" id="KW-1185">Reference proteome</keyword>
<organism evidence="2 3">
    <name type="scientific">Ascochyta lentis</name>
    <dbReference type="NCBI Taxonomy" id="205686"/>
    <lineage>
        <taxon>Eukaryota</taxon>
        <taxon>Fungi</taxon>
        <taxon>Dikarya</taxon>
        <taxon>Ascomycota</taxon>
        <taxon>Pezizomycotina</taxon>
        <taxon>Dothideomycetes</taxon>
        <taxon>Pleosporomycetidae</taxon>
        <taxon>Pleosporales</taxon>
        <taxon>Pleosporineae</taxon>
        <taxon>Didymellaceae</taxon>
        <taxon>Ascochyta</taxon>
    </lineage>
</organism>